<dbReference type="SUPFAM" id="SSF54695">
    <property type="entry name" value="POZ domain"/>
    <property type="match status" value="1"/>
</dbReference>
<evidence type="ECO:0000313" key="2">
    <source>
        <dbReference type="EMBL" id="GMT34308.1"/>
    </source>
</evidence>
<sequence length="237" mass="27275">LLGLHSDFFSNIFYGPYLEKTQEVKEIKDVDEDKFIEFVKSIHRKKFVFESVENALDALEFSDRFLMSKIAEKVLPYLKKMSIPQNLLGYALKAADKVPNNEDIIAWILTQFRSKSSILDALHDILPFVSADTSRLCLESSRARSEERLALVKDLSNSNKLVIHLRCFNEDNRIEFEDVFSVVNLFDNEFRGMQLWRKIPIEYSSVMIGEQNKKRGEGISYKSCDTGKVVVVNAHPA</sequence>
<gene>
    <name evidence="2" type="ORF">PFISCL1PPCAC_25605</name>
</gene>
<feature type="domain" description="BTB" evidence="1">
    <location>
        <begin position="2"/>
        <end position="80"/>
    </location>
</feature>
<accession>A0AAV5WSK0</accession>
<dbReference type="InterPro" id="IPR011333">
    <property type="entry name" value="SKP1/BTB/POZ_sf"/>
</dbReference>
<name>A0AAV5WSK0_9BILA</name>
<dbReference type="InterPro" id="IPR000210">
    <property type="entry name" value="BTB/POZ_dom"/>
</dbReference>
<evidence type="ECO:0000259" key="1">
    <source>
        <dbReference type="Pfam" id="PF00651"/>
    </source>
</evidence>
<feature type="non-terminal residue" evidence="2">
    <location>
        <position position="1"/>
    </location>
</feature>
<evidence type="ECO:0000313" key="3">
    <source>
        <dbReference type="Proteomes" id="UP001432322"/>
    </source>
</evidence>
<organism evidence="2 3">
    <name type="scientific">Pristionchus fissidentatus</name>
    <dbReference type="NCBI Taxonomy" id="1538716"/>
    <lineage>
        <taxon>Eukaryota</taxon>
        <taxon>Metazoa</taxon>
        <taxon>Ecdysozoa</taxon>
        <taxon>Nematoda</taxon>
        <taxon>Chromadorea</taxon>
        <taxon>Rhabditida</taxon>
        <taxon>Rhabditina</taxon>
        <taxon>Diplogasteromorpha</taxon>
        <taxon>Diplogasteroidea</taxon>
        <taxon>Neodiplogasteridae</taxon>
        <taxon>Pristionchus</taxon>
    </lineage>
</organism>
<comment type="caution">
    <text evidence="2">The sequence shown here is derived from an EMBL/GenBank/DDBJ whole genome shotgun (WGS) entry which is preliminary data.</text>
</comment>
<dbReference type="Gene3D" id="3.30.710.10">
    <property type="entry name" value="Potassium Channel Kv1.1, Chain A"/>
    <property type="match status" value="1"/>
</dbReference>
<protein>
    <recommendedName>
        <fullName evidence="1">BTB domain-containing protein</fullName>
    </recommendedName>
</protein>
<dbReference type="AlphaFoldDB" id="A0AAV5WSK0"/>
<dbReference type="Pfam" id="PF00651">
    <property type="entry name" value="BTB"/>
    <property type="match status" value="1"/>
</dbReference>
<dbReference type="EMBL" id="BTSY01000006">
    <property type="protein sequence ID" value="GMT34308.1"/>
    <property type="molecule type" value="Genomic_DNA"/>
</dbReference>
<dbReference type="Proteomes" id="UP001432322">
    <property type="component" value="Unassembled WGS sequence"/>
</dbReference>
<proteinExistence type="predicted"/>
<reference evidence="2" key="1">
    <citation type="submission" date="2023-10" db="EMBL/GenBank/DDBJ databases">
        <title>Genome assembly of Pristionchus species.</title>
        <authorList>
            <person name="Yoshida K."/>
            <person name="Sommer R.J."/>
        </authorList>
    </citation>
    <scope>NUCLEOTIDE SEQUENCE</scope>
    <source>
        <strain evidence="2">RS5133</strain>
    </source>
</reference>
<keyword evidence="3" id="KW-1185">Reference proteome</keyword>